<dbReference type="AlphaFoldDB" id="A0A0C3MEG6"/>
<dbReference type="EMBL" id="KN822957">
    <property type="protein sequence ID" value="KIO32162.1"/>
    <property type="molecule type" value="Genomic_DNA"/>
</dbReference>
<sequence>MSSPFRQFVKGVTHKLDAGSRFHPNRFSNNFRQSPPTHNPSTTASSASPPHSNDAVIFRGESAEECEEFLYKVRRAVVDKGRQDDEKWITSYAASCMSGPALRWHVLLDVDTKSSWDALQRALITQWPAEQLKAIPSGTGKLKLEGLVKVVRHSETLGYLRHQLSETTPGITVSSSVEEAARVLYRPSNSLAEFELMGSPGDLRYLGGTMMDPPSTYDYPSSKSAAHRLRDAALSTVGAGIHCSRLRNSRGRDCISRSDIWGLNDAGSLQAYCPVNSNVELRTCMNIASGNIYLVESIRHEKPEEDYLDVTLAFEATPSREA</sequence>
<organism evidence="2 3">
    <name type="scientific">Tulasnella calospora MUT 4182</name>
    <dbReference type="NCBI Taxonomy" id="1051891"/>
    <lineage>
        <taxon>Eukaryota</taxon>
        <taxon>Fungi</taxon>
        <taxon>Dikarya</taxon>
        <taxon>Basidiomycota</taxon>
        <taxon>Agaricomycotina</taxon>
        <taxon>Agaricomycetes</taxon>
        <taxon>Cantharellales</taxon>
        <taxon>Tulasnellaceae</taxon>
        <taxon>Tulasnella</taxon>
    </lineage>
</organism>
<name>A0A0C3MEG6_9AGAM</name>
<gene>
    <name evidence="2" type="ORF">M407DRAFT_18966</name>
</gene>
<dbReference type="OrthoDB" id="10319972at2759"/>
<evidence type="ECO:0000313" key="3">
    <source>
        <dbReference type="Proteomes" id="UP000054248"/>
    </source>
</evidence>
<proteinExistence type="predicted"/>
<reference evidence="2 3" key="1">
    <citation type="submission" date="2014-04" db="EMBL/GenBank/DDBJ databases">
        <authorList>
            <consortium name="DOE Joint Genome Institute"/>
            <person name="Kuo A."/>
            <person name="Girlanda M."/>
            <person name="Perotto S."/>
            <person name="Kohler A."/>
            <person name="Nagy L.G."/>
            <person name="Floudas D."/>
            <person name="Copeland A."/>
            <person name="Barry K.W."/>
            <person name="Cichocki N."/>
            <person name="Veneault-Fourrey C."/>
            <person name="LaButti K."/>
            <person name="Lindquist E.A."/>
            <person name="Lipzen A."/>
            <person name="Lundell T."/>
            <person name="Morin E."/>
            <person name="Murat C."/>
            <person name="Sun H."/>
            <person name="Tunlid A."/>
            <person name="Henrissat B."/>
            <person name="Grigoriev I.V."/>
            <person name="Hibbett D.S."/>
            <person name="Martin F."/>
            <person name="Nordberg H.P."/>
            <person name="Cantor M.N."/>
            <person name="Hua S.X."/>
        </authorList>
    </citation>
    <scope>NUCLEOTIDE SEQUENCE [LARGE SCALE GENOMIC DNA]</scope>
    <source>
        <strain evidence="2 3">MUT 4182</strain>
    </source>
</reference>
<evidence type="ECO:0000256" key="1">
    <source>
        <dbReference type="SAM" id="MobiDB-lite"/>
    </source>
</evidence>
<accession>A0A0C3MEG6</accession>
<dbReference type="Proteomes" id="UP000054248">
    <property type="component" value="Unassembled WGS sequence"/>
</dbReference>
<feature type="region of interest" description="Disordered" evidence="1">
    <location>
        <begin position="19"/>
        <end position="54"/>
    </location>
</feature>
<dbReference type="HOGENOM" id="CLU_863795_0_0_1"/>
<reference evidence="3" key="2">
    <citation type="submission" date="2015-01" db="EMBL/GenBank/DDBJ databases">
        <title>Evolutionary Origins and Diversification of the Mycorrhizal Mutualists.</title>
        <authorList>
            <consortium name="DOE Joint Genome Institute"/>
            <consortium name="Mycorrhizal Genomics Consortium"/>
            <person name="Kohler A."/>
            <person name="Kuo A."/>
            <person name="Nagy L.G."/>
            <person name="Floudas D."/>
            <person name="Copeland A."/>
            <person name="Barry K.W."/>
            <person name="Cichocki N."/>
            <person name="Veneault-Fourrey C."/>
            <person name="LaButti K."/>
            <person name="Lindquist E.A."/>
            <person name="Lipzen A."/>
            <person name="Lundell T."/>
            <person name="Morin E."/>
            <person name="Murat C."/>
            <person name="Riley R."/>
            <person name="Ohm R."/>
            <person name="Sun H."/>
            <person name="Tunlid A."/>
            <person name="Henrissat B."/>
            <person name="Grigoriev I.V."/>
            <person name="Hibbett D.S."/>
            <person name="Martin F."/>
        </authorList>
    </citation>
    <scope>NUCLEOTIDE SEQUENCE [LARGE SCALE GENOMIC DNA]</scope>
    <source>
        <strain evidence="3">MUT 4182</strain>
    </source>
</reference>
<evidence type="ECO:0000313" key="2">
    <source>
        <dbReference type="EMBL" id="KIO32162.1"/>
    </source>
</evidence>
<keyword evidence="3" id="KW-1185">Reference proteome</keyword>
<feature type="compositionally biased region" description="Low complexity" evidence="1">
    <location>
        <begin position="34"/>
        <end position="53"/>
    </location>
</feature>
<protein>
    <submittedName>
        <fullName evidence="2">Uncharacterized protein</fullName>
    </submittedName>
</protein>